<sequence>MRPTTLLSALFVATLAAAETRLAKVYIEPVSPTPQTPVLLAEVEYDAKEPADASVTSYEAPDLGAGANDTPAPKLVRIGVFNPSTSEWTSSVSVASTENFAKGYAPNIILNVDDVSGDVVGAGLKGVLIDAGATRDFGPQAVVRVGVQGKTPELNKPIVLSPEGRKVVQEEKPFWIKYVESILQASAAWEVGEELLTFVQVLVGDCHCRADDGHGWGRRKIEEGHDEYPIDDGLRSSLPHEFPFGHRSLADVFATLPCCTEMVTFMGQQ</sequence>
<dbReference type="RefSeq" id="XP_060418455.1">
    <property type="nucleotide sequence ID" value="XM_060556890.1"/>
</dbReference>
<keyword evidence="1" id="KW-0732">Signal</keyword>
<dbReference type="PANTHER" id="PTHR39219:SF1">
    <property type="entry name" value="ER MEMBRANE PROTEIN COMPLEX SUBUNIT 10"/>
    <property type="match status" value="1"/>
</dbReference>
<dbReference type="GeneID" id="85441130"/>
<feature type="signal peptide" evidence="1">
    <location>
        <begin position="1"/>
        <end position="18"/>
    </location>
</feature>
<dbReference type="EMBL" id="JAHLJV010000007">
    <property type="protein sequence ID" value="KAK1597683.1"/>
    <property type="molecule type" value="Genomic_DNA"/>
</dbReference>
<evidence type="ECO:0000313" key="3">
    <source>
        <dbReference type="Proteomes" id="UP001230504"/>
    </source>
</evidence>
<gene>
    <name evidence="2" type="ORF">LY79DRAFT_540723</name>
</gene>
<evidence type="ECO:0000313" key="2">
    <source>
        <dbReference type="EMBL" id="KAK1597683.1"/>
    </source>
</evidence>
<evidence type="ECO:0000256" key="1">
    <source>
        <dbReference type="SAM" id="SignalP"/>
    </source>
</evidence>
<dbReference type="Proteomes" id="UP001230504">
    <property type="component" value="Unassembled WGS sequence"/>
</dbReference>
<keyword evidence="3" id="KW-1185">Reference proteome</keyword>
<accession>A0AAD8Q808</accession>
<dbReference type="AlphaFoldDB" id="A0AAD8Q808"/>
<organism evidence="2 3">
    <name type="scientific">Colletotrichum navitas</name>
    <dbReference type="NCBI Taxonomy" id="681940"/>
    <lineage>
        <taxon>Eukaryota</taxon>
        <taxon>Fungi</taxon>
        <taxon>Dikarya</taxon>
        <taxon>Ascomycota</taxon>
        <taxon>Pezizomycotina</taxon>
        <taxon>Sordariomycetes</taxon>
        <taxon>Hypocreomycetidae</taxon>
        <taxon>Glomerellales</taxon>
        <taxon>Glomerellaceae</taxon>
        <taxon>Colletotrichum</taxon>
        <taxon>Colletotrichum graminicola species complex</taxon>
    </lineage>
</organism>
<protein>
    <submittedName>
        <fullName evidence="2">Uncharacterized protein</fullName>
    </submittedName>
</protein>
<comment type="caution">
    <text evidence="2">The sequence shown here is derived from an EMBL/GenBank/DDBJ whole genome shotgun (WGS) entry which is preliminary data.</text>
</comment>
<reference evidence="2" key="1">
    <citation type="submission" date="2021-06" db="EMBL/GenBank/DDBJ databases">
        <title>Comparative genomics, transcriptomics and evolutionary studies reveal genomic signatures of adaptation to plant cell wall in hemibiotrophic fungi.</title>
        <authorList>
            <consortium name="DOE Joint Genome Institute"/>
            <person name="Baroncelli R."/>
            <person name="Diaz J.F."/>
            <person name="Benocci T."/>
            <person name="Peng M."/>
            <person name="Battaglia E."/>
            <person name="Haridas S."/>
            <person name="Andreopoulos W."/>
            <person name="Labutti K."/>
            <person name="Pangilinan J."/>
            <person name="Floch G.L."/>
            <person name="Makela M.R."/>
            <person name="Henrissat B."/>
            <person name="Grigoriev I.V."/>
            <person name="Crouch J.A."/>
            <person name="De Vries R.P."/>
            <person name="Sukno S.A."/>
            <person name="Thon M.R."/>
        </authorList>
    </citation>
    <scope>NUCLEOTIDE SEQUENCE</scope>
    <source>
        <strain evidence="2">CBS 125086</strain>
    </source>
</reference>
<feature type="chain" id="PRO_5042026845" evidence="1">
    <location>
        <begin position="19"/>
        <end position="269"/>
    </location>
</feature>
<proteinExistence type="predicted"/>
<dbReference type="PANTHER" id="PTHR39219">
    <property type="entry name" value="ER MEMBRANE PROTEIN COMPLEX SUBUNIT 10"/>
    <property type="match status" value="1"/>
</dbReference>
<name>A0AAD8Q808_9PEZI</name>